<dbReference type="STRING" id="1160895.CM19_12280"/>
<dbReference type="EMBL" id="JFZT01000062">
    <property type="protein sequence ID" value="EZQ01715.1"/>
    <property type="molecule type" value="Genomic_DNA"/>
</dbReference>
<evidence type="ECO:0000313" key="1">
    <source>
        <dbReference type="EMBL" id="EZQ01715.1"/>
    </source>
</evidence>
<dbReference type="SUPFAM" id="SSF46785">
    <property type="entry name" value="Winged helix' DNA-binding domain"/>
    <property type="match status" value="1"/>
</dbReference>
<dbReference type="PANTHER" id="PTHR33202">
    <property type="entry name" value="ZINC UPTAKE REGULATION PROTEIN"/>
    <property type="match status" value="1"/>
</dbReference>
<dbReference type="CDD" id="cd07153">
    <property type="entry name" value="Fur_like"/>
    <property type="match status" value="1"/>
</dbReference>
<sequence>MDTEIVEMLRGKGLKVTPQRLAVMKLLSRGGHFNGEQIYEELKKNEPSISLSTVYNALEALENAGIVNSFEANGITWYEMATKAHINVFCLDTKEIIDVSANLQDIENQLMEKGFDVKNVSVVAYASCNKVSNK</sequence>
<dbReference type="PANTHER" id="PTHR33202:SF7">
    <property type="entry name" value="FERRIC UPTAKE REGULATION PROTEIN"/>
    <property type="match status" value="1"/>
</dbReference>
<dbReference type="Gene3D" id="1.10.10.10">
    <property type="entry name" value="Winged helix-like DNA-binding domain superfamily/Winged helix DNA-binding domain"/>
    <property type="match status" value="1"/>
</dbReference>
<accession>A0A031LJP5</accession>
<dbReference type="GO" id="GO:0008270">
    <property type="term" value="F:zinc ion binding"/>
    <property type="evidence" value="ECO:0007669"/>
    <property type="project" value="TreeGrafter"/>
</dbReference>
<proteinExistence type="predicted"/>
<dbReference type="Proteomes" id="UP000024332">
    <property type="component" value="Unassembled WGS sequence"/>
</dbReference>
<protein>
    <submittedName>
        <fullName evidence="1">Fur family transcriptional regulator</fullName>
    </submittedName>
</protein>
<organism evidence="1 2">
    <name type="scientific">Candidatus Acidianus copahuensis</name>
    <dbReference type="NCBI Taxonomy" id="1160895"/>
    <lineage>
        <taxon>Archaea</taxon>
        <taxon>Thermoproteota</taxon>
        <taxon>Thermoprotei</taxon>
        <taxon>Sulfolobales</taxon>
        <taxon>Sulfolobaceae</taxon>
        <taxon>Acidianus</taxon>
    </lineage>
</organism>
<dbReference type="GO" id="GO:1900376">
    <property type="term" value="P:regulation of secondary metabolite biosynthetic process"/>
    <property type="evidence" value="ECO:0007669"/>
    <property type="project" value="TreeGrafter"/>
</dbReference>
<dbReference type="AlphaFoldDB" id="A0A031LJP5"/>
<dbReference type="GO" id="GO:0000976">
    <property type="term" value="F:transcription cis-regulatory region binding"/>
    <property type="evidence" value="ECO:0007669"/>
    <property type="project" value="TreeGrafter"/>
</dbReference>
<dbReference type="RefSeq" id="WP_048100630.1">
    <property type="nucleotide sequence ID" value="NZ_JFZT01000062.1"/>
</dbReference>
<gene>
    <name evidence="1" type="ORF">CM19_12280</name>
</gene>
<reference evidence="1 2" key="1">
    <citation type="submission" date="2014-03" db="EMBL/GenBank/DDBJ databases">
        <title>Draft genome sequence of the novel thermoacidophilic archaea Acidianus copahuensis ALE1 strain, isolated from Copahue volcanic area in Neuquen Argentina.</title>
        <authorList>
            <person name="Urbieta M.S."/>
            <person name="Rascovan N."/>
            <person name="Castro C."/>
            <person name="Revale S."/>
            <person name="Giaveno M.A."/>
            <person name="Vazquez M.P."/>
            <person name="Donati E.R."/>
        </authorList>
    </citation>
    <scope>NUCLEOTIDE SEQUENCE [LARGE SCALE GENOMIC DNA]</scope>
    <source>
        <strain evidence="1 2">ALE1</strain>
    </source>
</reference>
<dbReference type="GO" id="GO:0045892">
    <property type="term" value="P:negative regulation of DNA-templated transcription"/>
    <property type="evidence" value="ECO:0007669"/>
    <property type="project" value="TreeGrafter"/>
</dbReference>
<dbReference type="InterPro" id="IPR036390">
    <property type="entry name" value="WH_DNA-bd_sf"/>
</dbReference>
<keyword evidence="2" id="KW-1185">Reference proteome</keyword>
<evidence type="ECO:0000313" key="2">
    <source>
        <dbReference type="Proteomes" id="UP000024332"/>
    </source>
</evidence>
<dbReference type="GO" id="GO:0003700">
    <property type="term" value="F:DNA-binding transcription factor activity"/>
    <property type="evidence" value="ECO:0007669"/>
    <property type="project" value="InterPro"/>
</dbReference>
<dbReference type="InterPro" id="IPR036388">
    <property type="entry name" value="WH-like_DNA-bd_sf"/>
</dbReference>
<dbReference type="OrthoDB" id="21318at2157"/>
<name>A0A031LJP5_9CREN</name>
<dbReference type="Pfam" id="PF01475">
    <property type="entry name" value="FUR"/>
    <property type="match status" value="1"/>
</dbReference>
<comment type="caution">
    <text evidence="1">The sequence shown here is derived from an EMBL/GenBank/DDBJ whole genome shotgun (WGS) entry which is preliminary data.</text>
</comment>
<dbReference type="InterPro" id="IPR002481">
    <property type="entry name" value="FUR"/>
</dbReference>